<dbReference type="GO" id="GO:0046872">
    <property type="term" value="F:metal ion binding"/>
    <property type="evidence" value="ECO:0007669"/>
    <property type="project" value="UniProtKB-KW"/>
</dbReference>
<reference evidence="4 5" key="1">
    <citation type="submission" date="2018-08" db="EMBL/GenBank/DDBJ databases">
        <title>A genome reference for cultivated species of the human gut microbiota.</title>
        <authorList>
            <person name="Zou Y."/>
            <person name="Xue W."/>
            <person name="Luo G."/>
        </authorList>
    </citation>
    <scope>NUCLEOTIDE SEQUENCE [LARGE SCALE GENOMIC DNA]</scope>
    <source>
        <strain evidence="4 5">AM30-5LB</strain>
    </source>
</reference>
<dbReference type="Proteomes" id="UP000286050">
    <property type="component" value="Unassembled WGS sequence"/>
</dbReference>
<evidence type="ECO:0000313" key="5">
    <source>
        <dbReference type="Proteomes" id="UP000286050"/>
    </source>
</evidence>
<dbReference type="EMBL" id="QSJI01000001">
    <property type="protein sequence ID" value="RHD57384.1"/>
    <property type="molecule type" value="Genomic_DNA"/>
</dbReference>
<dbReference type="PANTHER" id="PTHR13778">
    <property type="entry name" value="GLYCOSYLTRANSFERASE 8 DOMAIN-CONTAINING PROTEIN"/>
    <property type="match status" value="1"/>
</dbReference>
<proteinExistence type="predicted"/>
<dbReference type="AlphaFoldDB" id="A0A414FZH9"/>
<dbReference type="InterPro" id="IPR002495">
    <property type="entry name" value="Glyco_trans_8"/>
</dbReference>
<organism evidence="4 5">
    <name type="scientific">Collinsella intestinalis</name>
    <dbReference type="NCBI Taxonomy" id="147207"/>
    <lineage>
        <taxon>Bacteria</taxon>
        <taxon>Bacillati</taxon>
        <taxon>Actinomycetota</taxon>
        <taxon>Coriobacteriia</taxon>
        <taxon>Coriobacteriales</taxon>
        <taxon>Coriobacteriaceae</taxon>
        <taxon>Collinsella</taxon>
    </lineage>
</organism>
<evidence type="ECO:0000256" key="2">
    <source>
        <dbReference type="ARBA" id="ARBA00022679"/>
    </source>
</evidence>
<accession>A0A414FZH9</accession>
<evidence type="ECO:0000256" key="1">
    <source>
        <dbReference type="ARBA" id="ARBA00022676"/>
    </source>
</evidence>
<dbReference type="PANTHER" id="PTHR13778:SF47">
    <property type="entry name" value="LIPOPOLYSACCHARIDE 1,3-GALACTOSYLTRANSFERASE"/>
    <property type="match status" value="1"/>
</dbReference>
<dbReference type="SUPFAM" id="SSF53448">
    <property type="entry name" value="Nucleotide-diphospho-sugar transferases"/>
    <property type="match status" value="1"/>
</dbReference>
<dbReference type="InterPro" id="IPR050748">
    <property type="entry name" value="Glycosyltrans_8_dom-fam"/>
</dbReference>
<name>A0A414FZH9_9ACTN</name>
<dbReference type="Gene3D" id="3.90.550.10">
    <property type="entry name" value="Spore Coat Polysaccharide Biosynthesis Protein SpsA, Chain A"/>
    <property type="match status" value="1"/>
</dbReference>
<dbReference type="CDD" id="cd04194">
    <property type="entry name" value="GT8_A4GalT_like"/>
    <property type="match status" value="1"/>
</dbReference>
<gene>
    <name evidence="4" type="ORF">DW787_00635</name>
</gene>
<sequence length="274" mass="31248">MTQRTLEIVITCDEGYLGPLRTMLLSLRANNRAGSIRVWLLHRGIPQVALESLAGFCGRIKIELAPRMVDQALFAHARSSERYPQEMYYRMLAPHVIDADIDRALYLDPDILIINPLAPLFDIELGDCVFAAASHTDAVHPATALNNVRLNTNEVYFNTGVILMDMRRAKALIDPDEIFAFAREHERKLLFPDQDIFNALYGECTLPVPDQVWNYDARKYPDNIIRTGGEATLDWVMNNTAILHFCGRDKPWAPKYRGQFAALYKHYATLARRI</sequence>
<dbReference type="RefSeq" id="WP_118271192.1">
    <property type="nucleotide sequence ID" value="NZ_QSJI01000001.1"/>
</dbReference>
<evidence type="ECO:0000256" key="3">
    <source>
        <dbReference type="ARBA" id="ARBA00022723"/>
    </source>
</evidence>
<keyword evidence="2 4" id="KW-0808">Transferase</keyword>
<dbReference type="GO" id="GO:0016757">
    <property type="term" value="F:glycosyltransferase activity"/>
    <property type="evidence" value="ECO:0007669"/>
    <property type="project" value="UniProtKB-KW"/>
</dbReference>
<keyword evidence="1" id="KW-0328">Glycosyltransferase</keyword>
<evidence type="ECO:0000313" key="4">
    <source>
        <dbReference type="EMBL" id="RHD57384.1"/>
    </source>
</evidence>
<comment type="caution">
    <text evidence="4">The sequence shown here is derived from an EMBL/GenBank/DDBJ whole genome shotgun (WGS) entry which is preliminary data.</text>
</comment>
<keyword evidence="3" id="KW-0479">Metal-binding</keyword>
<dbReference type="Pfam" id="PF01501">
    <property type="entry name" value="Glyco_transf_8"/>
    <property type="match status" value="1"/>
</dbReference>
<protein>
    <submittedName>
        <fullName evidence="4">Glycosyltransferase family 8 protein</fullName>
    </submittedName>
</protein>
<dbReference type="InterPro" id="IPR029044">
    <property type="entry name" value="Nucleotide-diphossugar_trans"/>
</dbReference>